<dbReference type="SMART" id="SM01118">
    <property type="entry name" value="CYTH"/>
    <property type="match status" value="1"/>
</dbReference>
<comment type="caution">
    <text evidence="2">The sequence shown here is derived from an EMBL/GenBank/DDBJ whole genome shotgun (WGS) entry which is preliminary data.</text>
</comment>
<dbReference type="InterPro" id="IPR033469">
    <property type="entry name" value="CYTH-like_dom_sf"/>
</dbReference>
<dbReference type="RefSeq" id="WP_236331972.1">
    <property type="nucleotide sequence ID" value="NZ_JAKIJS010000001.1"/>
</dbReference>
<reference evidence="2 3" key="1">
    <citation type="submission" date="2022-01" db="EMBL/GenBank/DDBJ databases">
        <title>Alkalihalobacillus sp. EGI L200015, a novel bacterium isolated from a salt lake sediment.</title>
        <authorList>
            <person name="Gao L."/>
            <person name="Fang B.-Z."/>
            <person name="Li W.-J."/>
        </authorList>
    </citation>
    <scope>NUCLEOTIDE SEQUENCE [LARGE SCALE GENOMIC DNA]</scope>
    <source>
        <strain evidence="2 3">KCTC 12718</strain>
    </source>
</reference>
<keyword evidence="3" id="KW-1185">Reference proteome</keyword>
<dbReference type="EMBL" id="JAKIJS010000001">
    <property type="protein sequence ID" value="MCF6136863.1"/>
    <property type="molecule type" value="Genomic_DNA"/>
</dbReference>
<dbReference type="PANTHER" id="PTHR34948">
    <property type="entry name" value="OS08G0299200 PROTEIN"/>
    <property type="match status" value="1"/>
</dbReference>
<dbReference type="CDD" id="cd07762">
    <property type="entry name" value="CYTH-like_Pase_1"/>
    <property type="match status" value="1"/>
</dbReference>
<name>A0ABS9GZ39_9BACL</name>
<evidence type="ECO:0000313" key="3">
    <source>
        <dbReference type="Proteomes" id="UP001649381"/>
    </source>
</evidence>
<dbReference type="Pfam" id="PF01928">
    <property type="entry name" value="CYTH"/>
    <property type="match status" value="1"/>
</dbReference>
<dbReference type="InterPro" id="IPR023577">
    <property type="entry name" value="CYTH_domain"/>
</dbReference>
<accession>A0ABS9GZ39</accession>
<feature type="domain" description="CYTH" evidence="1">
    <location>
        <begin position="4"/>
        <end position="193"/>
    </location>
</feature>
<sequence length="194" mass="22910">MKQEIEIELKNLVTNDEFSQLIHHFSIPENSFKNQTNYYFDTNNFDLKQNHCALRIRRKSNTYTLTLKEPYEEGLLESHESLTKENALQLIDGKAFSSSEILKHIESKYGISKLSIEYLGSLETKRSEYPYKSGLLVLDHSKYLGKEDYELEFEVPERTQGEMEFNDLLKTFSIPQRKTPNKIQRFFDYKKSNT</sequence>
<evidence type="ECO:0000259" key="1">
    <source>
        <dbReference type="PROSITE" id="PS51707"/>
    </source>
</evidence>
<protein>
    <submittedName>
        <fullName evidence="2">CYTH domain-containing protein</fullName>
    </submittedName>
</protein>
<dbReference type="InterPro" id="IPR009195">
    <property type="entry name" value="Uncharacterised_YjbK"/>
</dbReference>
<dbReference type="Gene3D" id="2.40.320.10">
    <property type="entry name" value="Hypothetical Protein Pfu-838710-001"/>
    <property type="match status" value="1"/>
</dbReference>
<dbReference type="PROSITE" id="PS51707">
    <property type="entry name" value="CYTH"/>
    <property type="match status" value="1"/>
</dbReference>
<gene>
    <name evidence="2" type="ORF">L2716_03910</name>
</gene>
<dbReference type="Proteomes" id="UP001649381">
    <property type="component" value="Unassembled WGS sequence"/>
</dbReference>
<dbReference type="SUPFAM" id="SSF55154">
    <property type="entry name" value="CYTH-like phosphatases"/>
    <property type="match status" value="1"/>
</dbReference>
<organism evidence="2 3">
    <name type="scientific">Pseudalkalibacillus berkeleyi</name>
    <dbReference type="NCBI Taxonomy" id="1069813"/>
    <lineage>
        <taxon>Bacteria</taxon>
        <taxon>Bacillati</taxon>
        <taxon>Bacillota</taxon>
        <taxon>Bacilli</taxon>
        <taxon>Bacillales</taxon>
        <taxon>Fictibacillaceae</taxon>
        <taxon>Pseudalkalibacillus</taxon>
    </lineage>
</organism>
<evidence type="ECO:0000313" key="2">
    <source>
        <dbReference type="EMBL" id="MCF6136863.1"/>
    </source>
</evidence>
<dbReference type="PIRSF" id="PIRSF012526">
    <property type="entry name" value="CYTH_UCP012526"/>
    <property type="match status" value="1"/>
</dbReference>
<proteinExistence type="predicted"/>
<dbReference type="PANTHER" id="PTHR34948:SF2">
    <property type="entry name" value="TRIPHOSPHATE TUNNEL METALLOENZYME 3"/>
    <property type="match status" value="1"/>
</dbReference>